<name>A0A9P0B1P1_BRAAE</name>
<accession>A0A9P0B1P1</accession>
<keyword evidence="2" id="KW-1185">Reference proteome</keyword>
<dbReference type="Proteomes" id="UP001154078">
    <property type="component" value="Chromosome 2"/>
</dbReference>
<gene>
    <name evidence="1" type="ORF">MELIAE_LOCUS4566</name>
</gene>
<dbReference type="AlphaFoldDB" id="A0A9P0B1P1"/>
<dbReference type="PANTHER" id="PTHR46114:SF1">
    <property type="entry name" value="ZAD DOMAIN-CONTAINING PROTEIN"/>
    <property type="match status" value="1"/>
</dbReference>
<dbReference type="OrthoDB" id="8625101at2759"/>
<dbReference type="EMBL" id="OV121133">
    <property type="protein sequence ID" value="CAH0552110.1"/>
    <property type="molecule type" value="Genomic_DNA"/>
</dbReference>
<organism evidence="1 2">
    <name type="scientific">Brassicogethes aeneus</name>
    <name type="common">Rape pollen beetle</name>
    <name type="synonym">Meligethes aeneus</name>
    <dbReference type="NCBI Taxonomy" id="1431903"/>
    <lineage>
        <taxon>Eukaryota</taxon>
        <taxon>Metazoa</taxon>
        <taxon>Ecdysozoa</taxon>
        <taxon>Arthropoda</taxon>
        <taxon>Hexapoda</taxon>
        <taxon>Insecta</taxon>
        <taxon>Pterygota</taxon>
        <taxon>Neoptera</taxon>
        <taxon>Endopterygota</taxon>
        <taxon>Coleoptera</taxon>
        <taxon>Polyphaga</taxon>
        <taxon>Cucujiformia</taxon>
        <taxon>Nitidulidae</taxon>
        <taxon>Meligethinae</taxon>
        <taxon>Brassicogethes</taxon>
    </lineage>
</organism>
<reference evidence="1" key="1">
    <citation type="submission" date="2021-12" db="EMBL/GenBank/DDBJ databases">
        <authorList>
            <person name="King R."/>
        </authorList>
    </citation>
    <scope>NUCLEOTIDE SEQUENCE</scope>
</reference>
<protein>
    <submittedName>
        <fullName evidence="1">Uncharacterized protein</fullName>
    </submittedName>
</protein>
<evidence type="ECO:0000313" key="2">
    <source>
        <dbReference type="Proteomes" id="UP001154078"/>
    </source>
</evidence>
<evidence type="ECO:0000313" key="1">
    <source>
        <dbReference type="EMBL" id="CAH0552110.1"/>
    </source>
</evidence>
<sequence length="773" mass="88010">MSLNLFARETKKNALDVIAENCYKMHSSSLDTEGSSSLVKKDGDEALVTIATLVTEGRIPGKSGSKTKKFYEGPHCTPHKPQPDNEHHCDLTDPLCKKYNTNKDVIRKFWRKKQPLCIEVVLHCACKERKDFDSDILLEQWYFTTNYNRTQSKLKKYVAAFTGTLPLPLLEDVEPPKAPSPDVLSQLIGDSVFADGTNLQDYIDNSEDEERKSLTQTEMDYIVAKMNLSQRNSEFLTSYLKHRKLTEHNDNNDILLPPLHIKLGIVKKFIEVAVKDDDEVFDCLKTIFPKLSNDKIKHGVLNGPDIRKLTANDRFTKILKNDHRNAWDALKAVIEGVLGKNRVQRDEVKKLVGQMLYYFPKINVSMTLKLHFLYFHLDEFLEQLPTESDEQGERFHQVTMPMEKRYRGKSWMHCLRKSSGPPFFNVQQLTSAIRSQLYFSQIAAWLTSQDDNTPCKIDRRNLSYRLVQRPANRPDTTKFSLPAVKHDFPLTDVANGCALNVTFLSLPRMSSTPNFACEQCFLIDRILDDRMHVNCTLKGKHRCEDLEEFVNVAVDQTNFKRLCSASTSTGMKMDLKDKGQMLLDAIERSAEERSESDSDLCDMNESDIFSIKKTNNKFKCADMHCDSPIPILRQNKKILPLVHKAKQKITFDDEDDDKKVDIPTALEQAKFRKNLDNAASMVFHSRTGLPLTSSPAPVRRGKNCFDFDSSINSVYAIRSALFSGSFSTDEESESEGSIVSPCSPEIFAGDKKSQVAPPVKYRRKGHAANLLGW</sequence>
<proteinExistence type="predicted"/>
<dbReference type="PANTHER" id="PTHR46114">
    <property type="entry name" value="APPLE DOMAIN-CONTAINING PROTEIN"/>
    <property type="match status" value="1"/>
</dbReference>